<dbReference type="OrthoDB" id="183990at2"/>
<dbReference type="InterPro" id="IPR008490">
    <property type="entry name" value="Transposase_InsH_N"/>
</dbReference>
<keyword evidence="4" id="KW-1185">Reference proteome</keyword>
<dbReference type="Pfam" id="PF05598">
    <property type="entry name" value="DUF772"/>
    <property type="match status" value="1"/>
</dbReference>
<dbReference type="EMBL" id="SOCA01000032">
    <property type="protein sequence ID" value="TDU62067.1"/>
    <property type="molecule type" value="Genomic_DNA"/>
</dbReference>
<proteinExistence type="predicted"/>
<dbReference type="PANTHER" id="PTHR33408">
    <property type="entry name" value="TRANSPOSASE"/>
    <property type="match status" value="1"/>
</dbReference>
<evidence type="ECO:0000313" key="4">
    <source>
        <dbReference type="Proteomes" id="UP000295662"/>
    </source>
</evidence>
<evidence type="ECO:0000259" key="1">
    <source>
        <dbReference type="Pfam" id="PF05598"/>
    </source>
</evidence>
<dbReference type="AlphaFoldDB" id="A0A4R7RHZ4"/>
<name>A0A4R7RHZ4_9BACT</name>
<dbReference type="NCBIfam" id="NF033551">
    <property type="entry name" value="transpos_IS1182"/>
    <property type="match status" value="1"/>
</dbReference>
<evidence type="ECO:0000259" key="2">
    <source>
        <dbReference type="Pfam" id="PF13751"/>
    </source>
</evidence>
<sequence>MSYLQGDDRSQAWMLPQSLEDYLSEDNPVRFIDAFVDELDFRQAKLPVEAAATGRPGYAPGDLLKLYLYGYLNRVRSSRELERLTHRNLEVIWLLKRLQPDHKTISEFRKAHSEAFKSVLRQFNLMCRELKLFGAELVAIDGSIFKAVNSKARNFTRTKLESLLRGVNTGIERYLKELELNDAAQQADAAAVGAAKAARIKDLPGRVEKLKETRERYTEMMKTLEETPGVQISLTDPEARLMKKSTSKDSQVGYNIQSAVDAAHHLIVEVEATAQANDAGQFNTMAQRAKEQLGVERLTVVADGGYYVLKDIKAAGEQGIEAHVPAQRDTMEKAGLHARRQFRYDEAHDEYECPGKARLTRHADSHQRGQVQQAYYNTAACAACTLRSQCTTGKYRKINHGEGYPQVQESIRERMERQPEIYAQRKKLVEHPFGTIKFWWGQAAFLTRGLEAVNAEVSLSALGYNMRRVLNIVGTGELIKHLGKRAATAA</sequence>
<reference evidence="3 4" key="1">
    <citation type="submission" date="2019-03" db="EMBL/GenBank/DDBJ databases">
        <title>Genomic Encyclopedia of Archaeal and Bacterial Type Strains, Phase II (KMG-II): from individual species to whole genera.</title>
        <authorList>
            <person name="Goeker M."/>
        </authorList>
    </citation>
    <scope>NUCLEOTIDE SEQUENCE [LARGE SCALE GENOMIC DNA]</scope>
    <source>
        <strain evidence="3 4">ATCC 25309</strain>
    </source>
</reference>
<gene>
    <name evidence="3" type="ORF">EI77_04780</name>
</gene>
<dbReference type="RefSeq" id="WP_133797697.1">
    <property type="nucleotide sequence ID" value="NZ_SOCA01000032.1"/>
</dbReference>
<dbReference type="Pfam" id="PF13751">
    <property type="entry name" value="DDE_Tnp_1_6"/>
    <property type="match status" value="1"/>
</dbReference>
<dbReference type="Proteomes" id="UP000295662">
    <property type="component" value="Unassembled WGS sequence"/>
</dbReference>
<feature type="domain" description="Transposase DDE" evidence="2">
    <location>
        <begin position="353"/>
        <end position="469"/>
    </location>
</feature>
<dbReference type="PANTHER" id="PTHR33408:SF2">
    <property type="entry name" value="TRANSPOSASE DDE DOMAIN-CONTAINING PROTEIN"/>
    <property type="match status" value="1"/>
</dbReference>
<dbReference type="InterPro" id="IPR025668">
    <property type="entry name" value="Tnp_DDE_dom"/>
</dbReference>
<protein>
    <submittedName>
        <fullName evidence="3">Transposase</fullName>
    </submittedName>
</protein>
<organism evidence="3 4">
    <name type="scientific">Prosthecobacter fusiformis</name>
    <dbReference type="NCBI Taxonomy" id="48464"/>
    <lineage>
        <taxon>Bacteria</taxon>
        <taxon>Pseudomonadati</taxon>
        <taxon>Verrucomicrobiota</taxon>
        <taxon>Verrucomicrobiia</taxon>
        <taxon>Verrucomicrobiales</taxon>
        <taxon>Verrucomicrobiaceae</taxon>
        <taxon>Prosthecobacter</taxon>
    </lineage>
</organism>
<evidence type="ECO:0000313" key="3">
    <source>
        <dbReference type="EMBL" id="TDU62067.1"/>
    </source>
</evidence>
<feature type="domain" description="Transposase InsH N-terminal" evidence="1">
    <location>
        <begin position="18"/>
        <end position="110"/>
    </location>
</feature>
<dbReference type="InterPro" id="IPR047629">
    <property type="entry name" value="IS1182_transpos"/>
</dbReference>
<accession>A0A4R7RHZ4</accession>
<comment type="caution">
    <text evidence="3">The sequence shown here is derived from an EMBL/GenBank/DDBJ whole genome shotgun (WGS) entry which is preliminary data.</text>
</comment>